<sequence length="474" mass="55806">MRKLYTILISLLSIAGILVLVYVIYIVIEKRKSKSGEESKQKKEGSKKNPTFKLPRGEKFDIPAEGSEFEKEPKEPREDIWVGFREPYCSLLEKGITGERWNKGFPRFRTEYGHSHPKTKEEEEEILREMSLNEERITEEERLLNEQRKIEESKINEIKRAFEREKETFKEENTVIKQKLELEAKRLKETNIKLEEEWKRLDTEKRSLENEKKIEEVMLVKKRNQLEEERRIVEEEIKIRDEKLSEMKDLINEIKRLEEEEEHEAEKKRLETIRNEERHYVYKTHEIPPKSLHTSPVFVRRQRLGTLLRSVGRDIPAQKEHSPMSSEVNELIRQNRMLEEQIEKGKIYSPLSEEPRSLYMPGRAEVPLRHSKERQMIKEGSLSTILEEESTKQEKESALQTEDPKISEKVSGEIPGVSKPEEPVSIVYESPIEFETKTVTETAPTLPSERTTSTTEKEPTQKPLTKKATVTSVD</sequence>
<feature type="compositionally biased region" description="Basic and acidic residues" evidence="2">
    <location>
        <begin position="55"/>
        <end position="74"/>
    </location>
</feature>
<feature type="region of interest" description="Disordered" evidence="2">
    <location>
        <begin position="310"/>
        <end position="329"/>
    </location>
</feature>
<accession>A0A437ANS4</accession>
<dbReference type="EMBL" id="RCSS01000164">
    <property type="protein sequence ID" value="RVD92677.1"/>
    <property type="molecule type" value="Genomic_DNA"/>
</dbReference>
<feature type="transmembrane region" description="Helical" evidence="3">
    <location>
        <begin position="6"/>
        <end position="28"/>
    </location>
</feature>
<keyword evidence="3" id="KW-1133">Transmembrane helix</keyword>
<feature type="region of interest" description="Disordered" evidence="2">
    <location>
        <begin position="33"/>
        <end position="74"/>
    </location>
</feature>
<reference evidence="4 5" key="1">
    <citation type="submission" date="2018-10" db="EMBL/GenBank/DDBJ databases">
        <title>Draft genome sequence of the microsporidian Tubulinosema ratisbonensis.</title>
        <authorList>
            <person name="Polonais V."/>
            <person name="Peyretaillade E."/>
            <person name="Niehus S."/>
            <person name="Wawrzyniak I."/>
            <person name="Franchet A."/>
            <person name="Gaspin C."/>
            <person name="Reichstadt M."/>
            <person name="Belser C."/>
            <person name="Labadie K."/>
            <person name="Delbac F."/>
            <person name="Ferrandon D."/>
        </authorList>
    </citation>
    <scope>NUCLEOTIDE SEQUENCE [LARGE SCALE GENOMIC DNA]</scope>
    <source>
        <strain evidence="4 5">Franzen</strain>
    </source>
</reference>
<name>A0A437ANS4_9MICR</name>
<evidence type="ECO:0000256" key="2">
    <source>
        <dbReference type="SAM" id="MobiDB-lite"/>
    </source>
</evidence>
<feature type="coiled-coil region" evidence="1">
    <location>
        <begin position="120"/>
        <end position="276"/>
    </location>
</feature>
<dbReference type="Proteomes" id="UP000282876">
    <property type="component" value="Unassembled WGS sequence"/>
</dbReference>
<keyword evidence="5" id="KW-1185">Reference proteome</keyword>
<gene>
    <name evidence="4" type="ORF">TUBRATIS_008130</name>
</gene>
<protein>
    <submittedName>
        <fullName evidence="4">Uncharacterized protein</fullName>
    </submittedName>
</protein>
<evidence type="ECO:0000313" key="4">
    <source>
        <dbReference type="EMBL" id="RVD92677.1"/>
    </source>
</evidence>
<comment type="caution">
    <text evidence="4">The sequence shown here is derived from an EMBL/GenBank/DDBJ whole genome shotgun (WGS) entry which is preliminary data.</text>
</comment>
<keyword evidence="3" id="KW-0812">Transmembrane</keyword>
<evidence type="ECO:0000256" key="3">
    <source>
        <dbReference type="SAM" id="Phobius"/>
    </source>
</evidence>
<evidence type="ECO:0000313" key="5">
    <source>
        <dbReference type="Proteomes" id="UP000282876"/>
    </source>
</evidence>
<keyword evidence="3" id="KW-0472">Membrane</keyword>
<proteinExistence type="predicted"/>
<keyword evidence="1" id="KW-0175">Coiled coil</keyword>
<feature type="region of interest" description="Disordered" evidence="2">
    <location>
        <begin position="358"/>
        <end position="474"/>
    </location>
</feature>
<feature type="compositionally biased region" description="Basic and acidic residues" evidence="2">
    <location>
        <begin position="33"/>
        <end position="47"/>
    </location>
</feature>
<organism evidence="4 5">
    <name type="scientific">Tubulinosema ratisbonensis</name>
    <dbReference type="NCBI Taxonomy" id="291195"/>
    <lineage>
        <taxon>Eukaryota</taxon>
        <taxon>Fungi</taxon>
        <taxon>Fungi incertae sedis</taxon>
        <taxon>Microsporidia</taxon>
        <taxon>Tubulinosematoidea</taxon>
        <taxon>Tubulinosematidae</taxon>
        <taxon>Tubulinosema</taxon>
    </lineage>
</organism>
<feature type="compositionally biased region" description="Polar residues" evidence="2">
    <location>
        <begin position="437"/>
        <end position="454"/>
    </location>
</feature>
<dbReference type="VEuPathDB" id="MicrosporidiaDB:TUBRATIS_008130"/>
<dbReference type="AlphaFoldDB" id="A0A437ANS4"/>
<feature type="compositionally biased region" description="Basic and acidic residues" evidence="2">
    <location>
        <begin position="366"/>
        <end position="377"/>
    </location>
</feature>
<evidence type="ECO:0000256" key="1">
    <source>
        <dbReference type="SAM" id="Coils"/>
    </source>
</evidence>
<feature type="compositionally biased region" description="Basic and acidic residues" evidence="2">
    <location>
        <begin position="389"/>
        <end position="411"/>
    </location>
</feature>